<evidence type="ECO:0000313" key="2">
    <source>
        <dbReference type="EMBL" id="RLM58487.1"/>
    </source>
</evidence>
<comment type="caution">
    <text evidence="2">The sequence shown here is derived from an EMBL/GenBank/DDBJ whole genome shotgun (WGS) entry which is preliminary data.</text>
</comment>
<keyword evidence="3" id="KW-1185">Reference proteome</keyword>
<reference evidence="3" key="1">
    <citation type="journal article" date="2019" name="Nat. Commun.">
        <title>The genome of broomcorn millet.</title>
        <authorList>
            <person name="Zou C."/>
            <person name="Miki D."/>
            <person name="Li D."/>
            <person name="Tang Q."/>
            <person name="Xiao L."/>
            <person name="Rajput S."/>
            <person name="Deng P."/>
            <person name="Jia W."/>
            <person name="Huang R."/>
            <person name="Zhang M."/>
            <person name="Sun Y."/>
            <person name="Hu J."/>
            <person name="Fu X."/>
            <person name="Schnable P.S."/>
            <person name="Li F."/>
            <person name="Zhang H."/>
            <person name="Feng B."/>
            <person name="Zhu X."/>
            <person name="Liu R."/>
            <person name="Schnable J.C."/>
            <person name="Zhu J.-K."/>
            <person name="Zhang H."/>
        </authorList>
    </citation>
    <scope>NUCLEOTIDE SEQUENCE [LARGE SCALE GENOMIC DNA]</scope>
</reference>
<gene>
    <name evidence="2" type="ORF">C2845_PM18G14470</name>
</gene>
<dbReference type="OrthoDB" id="2020115at2759"/>
<dbReference type="EMBL" id="PQIB02000017">
    <property type="protein sequence ID" value="RLM58487.1"/>
    <property type="molecule type" value="Genomic_DNA"/>
</dbReference>
<proteinExistence type="predicted"/>
<dbReference type="Gene3D" id="1.10.3450.10">
    <property type="entry name" value="TTHA0068-like"/>
    <property type="match status" value="1"/>
</dbReference>
<protein>
    <submittedName>
        <fullName evidence="2">Uncharacterized protein</fullName>
    </submittedName>
</protein>
<dbReference type="PANTHER" id="PTHR34796">
    <property type="entry name" value="EXPRESSED PROTEIN"/>
    <property type="match status" value="1"/>
</dbReference>
<accession>A0A3L6PI78</accession>
<dbReference type="SUPFAM" id="SSF140663">
    <property type="entry name" value="TTHA0068-like"/>
    <property type="match status" value="2"/>
</dbReference>
<dbReference type="InterPro" id="IPR005500">
    <property type="entry name" value="DUF309"/>
</dbReference>
<evidence type="ECO:0000313" key="3">
    <source>
        <dbReference type="Proteomes" id="UP000275267"/>
    </source>
</evidence>
<dbReference type="Pfam" id="PF03745">
    <property type="entry name" value="DUF309"/>
    <property type="match status" value="1"/>
</dbReference>
<dbReference type="AlphaFoldDB" id="A0A3L6PI78"/>
<name>A0A3L6PI78_PANMI</name>
<feature type="region of interest" description="Disordered" evidence="1">
    <location>
        <begin position="56"/>
        <end position="84"/>
    </location>
</feature>
<organism evidence="2 3">
    <name type="scientific">Panicum miliaceum</name>
    <name type="common">Proso millet</name>
    <name type="synonym">Broomcorn millet</name>
    <dbReference type="NCBI Taxonomy" id="4540"/>
    <lineage>
        <taxon>Eukaryota</taxon>
        <taxon>Viridiplantae</taxon>
        <taxon>Streptophyta</taxon>
        <taxon>Embryophyta</taxon>
        <taxon>Tracheophyta</taxon>
        <taxon>Spermatophyta</taxon>
        <taxon>Magnoliopsida</taxon>
        <taxon>Liliopsida</taxon>
        <taxon>Poales</taxon>
        <taxon>Poaceae</taxon>
        <taxon>PACMAD clade</taxon>
        <taxon>Panicoideae</taxon>
        <taxon>Panicodae</taxon>
        <taxon>Paniceae</taxon>
        <taxon>Panicinae</taxon>
        <taxon>Panicum</taxon>
        <taxon>Panicum sect. Panicum</taxon>
    </lineage>
</organism>
<sequence>MALASTTMLAATTLPRLLPGSSYPYASLYLQPRGSSYCGNGCRARNADLRCRRRLLTARGERPPPDDEDEEDQQDPSSAPAGGFDAAVSLFNRGEYHACHDVVEDLWYGAEDPARTLLHGVLQCAVGFHHLFNQVLGPTHPSTDELLDSVNELHMHANNRSMDPEFDANNISIARWIGLFVQNHRGAMMELGEGLCKLRKLNLDDDDPFSRFREEVADVLQFLYRTQKELAACTDYLCLTMDGSPSSYQLLGNFAAGQQLYRFEADDTDNGASSIIFSVSDDRTSQEAHHRVKLPTLHATEQNLTDLQCAYQHT</sequence>
<dbReference type="Proteomes" id="UP000275267">
    <property type="component" value="Unassembled WGS sequence"/>
</dbReference>
<dbReference type="InterPro" id="IPR023203">
    <property type="entry name" value="TTHA0068_sf"/>
</dbReference>
<evidence type="ECO:0000256" key="1">
    <source>
        <dbReference type="SAM" id="MobiDB-lite"/>
    </source>
</evidence>
<dbReference type="PANTHER" id="PTHR34796:SF1">
    <property type="entry name" value="EXPRESSED PROTEIN"/>
    <property type="match status" value="1"/>
</dbReference>